<dbReference type="AlphaFoldDB" id="A0A142G2X0"/>
<reference evidence="2 5" key="2">
    <citation type="submission" date="2017-10" db="EMBL/GenBank/DDBJ databases">
        <title>Draft genome sequences of Aggregatibacter actinomycetemcomitans strains 310a and 310b.</title>
        <authorList>
            <person name="May A.C."/>
            <person name="Ohta H."/>
            <person name="Maeda H."/>
            <person name="Kokeguchi S."/>
            <person name="Cugini C."/>
        </authorList>
    </citation>
    <scope>NUCLEOTIDE SEQUENCE [LARGE SCALE GENOMIC DNA]</scope>
    <source>
        <strain evidence="2 5">310b</strain>
    </source>
</reference>
<dbReference type="Proteomes" id="UP000226080">
    <property type="component" value="Unassembled WGS sequence"/>
</dbReference>
<evidence type="ECO:0000313" key="2">
    <source>
        <dbReference type="EMBL" id="PHO20562.1"/>
    </source>
</evidence>
<accession>A0A142G2X0</accession>
<dbReference type="EMBL" id="PCGW01000009">
    <property type="protein sequence ID" value="PHO20562.1"/>
    <property type="molecule type" value="Genomic_DNA"/>
</dbReference>
<protein>
    <submittedName>
        <fullName evidence="3">Uncharacterized protein</fullName>
    </submittedName>
</protein>
<keyword evidence="5" id="KW-1185">Reference proteome</keyword>
<reference evidence="3 6" key="3">
    <citation type="submission" date="2019-08" db="EMBL/GenBank/DDBJ databases">
        <title>Whole genome sequencing of Aggregatibacter actinomycetemcomitans cultured from blood stream infections in Denmark reveals a novel phylogenetic lineage expressing serotype a membrane O polysaccharide.</title>
        <authorList>
            <person name="Nedergaard S."/>
            <person name="Kobel C.M."/>
            <person name="Nielsen M.B."/>
            <person name="Moeller R.T."/>
            <person name="Jensen A.B."/>
            <person name="Noerskov-Lauritsen N."/>
        </authorList>
    </citation>
    <scope>NUCLEOTIDE SEQUENCE [LARGE SCALE GENOMIC DNA]</scope>
    <source>
        <strain evidence="3 6">PN_563</strain>
    </source>
</reference>
<proteinExistence type="predicted"/>
<dbReference type="Proteomes" id="UP000072236">
    <property type="component" value="Chromosome"/>
</dbReference>
<evidence type="ECO:0000313" key="5">
    <source>
        <dbReference type="Proteomes" id="UP000226080"/>
    </source>
</evidence>
<name>A0A142G2X0_AGGAC</name>
<dbReference type="SMR" id="A0A142G2X0"/>
<evidence type="ECO:0000313" key="6">
    <source>
        <dbReference type="Proteomes" id="UP000323012"/>
    </source>
</evidence>
<sequence>MKKLFWLIPVGLCLNLSACSEKDAAYYLSHIDEAKTKWTQCENDMETAMRTKDETALEKIMAKGSECDLVRNAIKEDKRLQLEKEKNEREAQKAAEIAKAKELVEQQYGSQSWQEFVKTFVNSKCANIWGETPECEAMESLYQEKTQPIIKELKAKGLNSLLNEEQNYCKQDKRRYSACDVWQTAVKEQATEEFQAMSLEQLNTLKAYDEDYKKEQPRQAWRSVFKEKEGAYIKQLTENYDQLKEIYNTCVDQVQSAKNWSEKHRISSDYPCRQASSARIRLQLPSDDFQTKME</sequence>
<dbReference type="RefSeq" id="WP_005550101.1">
    <property type="nucleotide sequence ID" value="NZ_CP012959.1"/>
</dbReference>
<evidence type="ECO:0000313" key="4">
    <source>
        <dbReference type="Proteomes" id="UP000072236"/>
    </source>
</evidence>
<dbReference type="EMBL" id="VSED01000009">
    <property type="protein sequence ID" value="TYA39189.1"/>
    <property type="molecule type" value="Genomic_DNA"/>
</dbReference>
<dbReference type="EMBL" id="CP012959">
    <property type="protein sequence ID" value="AMQ95000.1"/>
    <property type="molecule type" value="Genomic_DNA"/>
</dbReference>
<dbReference type="KEGG" id="aact:ACT75_10965"/>
<evidence type="ECO:0000313" key="1">
    <source>
        <dbReference type="EMBL" id="AMQ95000.1"/>
    </source>
</evidence>
<gene>
    <name evidence="1" type="ORF">ACT75_10965</name>
    <name evidence="2" type="ORF">CQR80_05955</name>
    <name evidence="3" type="ORF">FXB79_04535</name>
</gene>
<evidence type="ECO:0000313" key="3">
    <source>
        <dbReference type="EMBL" id="TYA39189.1"/>
    </source>
</evidence>
<reference evidence="1 4" key="1">
    <citation type="submission" date="2015-10" db="EMBL/GenBank/DDBJ databases">
        <title>Tn-seq of a polymicrobial infection.</title>
        <authorList>
            <person name="Stacy A."/>
            <person name="Rumbaugh K.P."/>
            <person name="Whiteley M."/>
        </authorList>
    </citation>
    <scope>NUCLEOTIDE SEQUENCE [LARGE SCALE GENOMIC DNA]</scope>
    <source>
        <strain evidence="1 4">624</strain>
    </source>
</reference>
<dbReference type="Proteomes" id="UP000323012">
    <property type="component" value="Unassembled WGS sequence"/>
</dbReference>
<organism evidence="3 6">
    <name type="scientific">Aggregatibacter actinomycetemcomitans</name>
    <name type="common">Actinobacillus actinomycetemcomitans</name>
    <name type="synonym">Haemophilus actinomycetemcomitans</name>
    <dbReference type="NCBI Taxonomy" id="714"/>
    <lineage>
        <taxon>Bacteria</taxon>
        <taxon>Pseudomonadati</taxon>
        <taxon>Pseudomonadota</taxon>
        <taxon>Gammaproteobacteria</taxon>
        <taxon>Pasteurellales</taxon>
        <taxon>Pasteurellaceae</taxon>
        <taxon>Aggregatibacter</taxon>
    </lineage>
</organism>
<dbReference type="OrthoDB" id="7067666at2"/>